<feature type="signal peptide" evidence="7">
    <location>
        <begin position="1"/>
        <end position="29"/>
    </location>
</feature>
<organism evidence="10 11">
    <name type="scientific">Persicimonas caeni</name>
    <dbReference type="NCBI Taxonomy" id="2292766"/>
    <lineage>
        <taxon>Bacteria</taxon>
        <taxon>Deltaproteobacteria</taxon>
        <taxon>Bradymonadales</taxon>
        <taxon>Bradymonadaceae</taxon>
        <taxon>Persicimonas</taxon>
    </lineage>
</organism>
<dbReference type="Pfam" id="PF00932">
    <property type="entry name" value="LTD"/>
    <property type="match status" value="1"/>
</dbReference>
<feature type="domain" description="PKD" evidence="8">
    <location>
        <begin position="383"/>
        <end position="462"/>
    </location>
</feature>
<evidence type="ECO:0000256" key="7">
    <source>
        <dbReference type="SAM" id="SignalP"/>
    </source>
</evidence>
<dbReference type="PANTHER" id="PTHR46730:SF4">
    <property type="entry name" value="POLYCYSTIC KIDNEY DISEASE PROTEIN 1-LIKE 1"/>
    <property type="match status" value="1"/>
</dbReference>
<sequence length="1144" mass="116919">MAPSLFGKARFFALVSTLFLAAASLASCAADAPQEESDLSVEMVEATPMSGQAPLEVSFSVVANTSTEPLYVQWAFGDGATGTGTEVTHTYTEVGEYTATATVSDALGGSTVKSLTISVVPAEAATASVTATPESGIAPLNVSFTANVTGGSGEYSYAWDFGDGSTGTGKTPSHRYETAGTFTASVVVTDTATGVDSDPATTEIRVADNETPVASASASPSSGIVPLTVSFNGSVVGGNEPFTYEWSFGDGSASTDAQNPSHEYTTPGTFSAVFKVTDADGQTATDRVQIQVADNTAPITEIAASPQSGIAPLSVQFDPQVQGGDAPLEFAWDFGDGETSSARKPSHTFQAAGDYAVSVTVTDANGDVATDSITVTATDNTVPSVGPTATPESGLAPLQVQFSSNASGGDGSLTYAWNFGDGNTSTSANPVHTYQTAGQFNASVTVTDANGDSASGSVQIDVGSDLVPSASASATPKSGYAPLQVQFFGSASGGNAPLNYAWNFGDGNSASDQNPTHVYQSPGTYTATVVVTDDNGDSDSATVVIEVNDNSVPQVSASASPASGIVPFNVNFNAAVANGDAPFTYEWNFGDGTPTSTVQNPSHSYTTAGSHTATVTVTDANGDTDSDTVTIQAADNSQPAVTASADTTTGAAPLSVNFSASASGGNAPLTYTWYFGDGTSPQSGQSVSHTYNNIGVYDAEVVVTDADGDTASDTIQINALAMAPDLAVQSFTAVATGSDVQYEVVIENRGTTDATASFFVRFFHDLSAAPDDTTSYDISEYVSQDVAVGQTVTVTTGATNLPIGDYDAYMLIDPYESNPDLDRTNNVGGPQSYTIEKLLINELLYRTAGSDTGTFVELYGTPGMDISGYSLEGINGSTGSSYDTLTFPQGTTMPQDGYLVVGDGSAANEDITDAFADLQNGEDSLVLKDDTGAVIDAVGYGDFSAAPGNFAGEGASTDDAPDDYSLGRDADGTDTGDNSVDFYMWRVPTPGAANTLTLTNSADTCGDAYELAAGVAGRFVVESDLGGLSNDFTSLAAGGSGTCSATGNTFGGPDQVFSFTVPSGMTADVMLDLDDNANVDLDSVLTGSPCTDLDSAFVGCNIGFTENFTGLTAGTYYLIVMEDSSTSSAGISEPYEYIVDIDLY</sequence>
<keyword evidence="11" id="KW-1185">Reference proteome</keyword>
<feature type="chain" id="PRO_5030106719" evidence="7">
    <location>
        <begin position="30"/>
        <end position="1144"/>
    </location>
</feature>
<dbReference type="AlphaFoldDB" id="A0A4Y6PYX8"/>
<dbReference type="SMART" id="SM00089">
    <property type="entry name" value="PKD"/>
    <property type="match status" value="8"/>
</dbReference>
<evidence type="ECO:0000259" key="8">
    <source>
        <dbReference type="PROSITE" id="PS50093"/>
    </source>
</evidence>
<feature type="domain" description="PKD" evidence="8">
    <location>
        <begin position="639"/>
        <end position="717"/>
    </location>
</feature>
<evidence type="ECO:0000313" key="11">
    <source>
        <dbReference type="Proteomes" id="UP000315995"/>
    </source>
</evidence>
<comment type="subcellular location">
    <subcellularLocation>
        <location evidence="1">Membrane</location>
        <topology evidence="1">Multi-pass membrane protein</topology>
    </subcellularLocation>
</comment>
<dbReference type="PANTHER" id="PTHR46730">
    <property type="entry name" value="POLYCYSTIN-1"/>
    <property type="match status" value="1"/>
</dbReference>
<dbReference type="PROSITE" id="PS50093">
    <property type="entry name" value="PKD"/>
    <property type="match status" value="8"/>
</dbReference>
<feature type="domain" description="LTD" evidence="9">
    <location>
        <begin position="829"/>
        <end position="942"/>
    </location>
</feature>
<dbReference type="Gene3D" id="2.60.40.10">
    <property type="entry name" value="Immunoglobulins"/>
    <property type="match status" value="9"/>
</dbReference>
<evidence type="ECO:0000256" key="5">
    <source>
        <dbReference type="ARBA" id="ARBA00023136"/>
    </source>
</evidence>
<evidence type="ECO:0000256" key="3">
    <source>
        <dbReference type="ARBA" id="ARBA00022737"/>
    </source>
</evidence>
<evidence type="ECO:0000256" key="6">
    <source>
        <dbReference type="SAM" id="MobiDB-lite"/>
    </source>
</evidence>
<proteinExistence type="predicted"/>
<feature type="domain" description="PKD" evidence="8">
    <location>
        <begin position="298"/>
        <end position="382"/>
    </location>
</feature>
<name>A0A4Y6PYX8_PERCE</name>
<reference evidence="10 11" key="1">
    <citation type="submission" date="2019-06" db="EMBL/GenBank/DDBJ databases">
        <title>Persicimonas caeni gen. nov., sp. nov., a predatory bacterium isolated from solar saltern.</title>
        <authorList>
            <person name="Wang S."/>
        </authorList>
    </citation>
    <scope>NUCLEOTIDE SEQUENCE [LARGE SCALE GENOMIC DNA]</scope>
    <source>
        <strain evidence="10 11">YN101</strain>
    </source>
</reference>
<protein>
    <submittedName>
        <fullName evidence="10">PKD domain-containing protein</fullName>
    </submittedName>
</protein>
<dbReference type="InterPro" id="IPR000601">
    <property type="entry name" value="PKD_dom"/>
</dbReference>
<dbReference type="EMBL" id="CP041186">
    <property type="protein sequence ID" value="QDG53536.1"/>
    <property type="molecule type" value="Genomic_DNA"/>
</dbReference>
<evidence type="ECO:0000256" key="4">
    <source>
        <dbReference type="ARBA" id="ARBA00022989"/>
    </source>
</evidence>
<dbReference type="PROSITE" id="PS51841">
    <property type="entry name" value="LTD"/>
    <property type="match status" value="1"/>
</dbReference>
<evidence type="ECO:0000256" key="1">
    <source>
        <dbReference type="ARBA" id="ARBA00004141"/>
    </source>
</evidence>
<keyword evidence="5" id="KW-0472">Membrane</keyword>
<dbReference type="CDD" id="cd00146">
    <property type="entry name" value="PKD"/>
    <property type="match status" value="8"/>
</dbReference>
<keyword evidence="2" id="KW-0812">Transmembrane</keyword>
<dbReference type="GO" id="GO:0005261">
    <property type="term" value="F:monoatomic cation channel activity"/>
    <property type="evidence" value="ECO:0007669"/>
    <property type="project" value="TreeGrafter"/>
</dbReference>
<dbReference type="Pfam" id="PF18911">
    <property type="entry name" value="PKD_4"/>
    <property type="match status" value="8"/>
</dbReference>
<dbReference type="InterPro" id="IPR001322">
    <property type="entry name" value="Lamin_tail_dom"/>
</dbReference>
<accession>A0A4Y6PYX8</accession>
<evidence type="ECO:0000256" key="2">
    <source>
        <dbReference type="ARBA" id="ARBA00022692"/>
    </source>
</evidence>
<keyword evidence="4" id="KW-1133">Transmembrane helix</keyword>
<keyword evidence="3" id="KW-0677">Repeat</keyword>
<feature type="region of interest" description="Disordered" evidence="6">
    <location>
        <begin position="950"/>
        <end position="971"/>
    </location>
</feature>
<feature type="domain" description="PKD" evidence="8">
    <location>
        <begin position="468"/>
        <end position="552"/>
    </location>
</feature>
<dbReference type="GO" id="GO:0006816">
    <property type="term" value="P:calcium ion transport"/>
    <property type="evidence" value="ECO:0007669"/>
    <property type="project" value="TreeGrafter"/>
</dbReference>
<feature type="domain" description="PKD" evidence="8">
    <location>
        <begin position="125"/>
        <end position="211"/>
    </location>
</feature>
<dbReference type="RefSeq" id="WP_141199990.1">
    <property type="nucleotide sequence ID" value="NZ_CP041186.1"/>
</dbReference>
<gene>
    <name evidence="10" type="ORF">FIV42_23170</name>
</gene>
<evidence type="ECO:0000259" key="9">
    <source>
        <dbReference type="PROSITE" id="PS51841"/>
    </source>
</evidence>
<dbReference type="Proteomes" id="UP000315995">
    <property type="component" value="Chromosome"/>
</dbReference>
<dbReference type="InterPro" id="IPR035986">
    <property type="entry name" value="PKD_dom_sf"/>
</dbReference>
<feature type="domain" description="PKD" evidence="8">
    <location>
        <begin position="40"/>
        <end position="126"/>
    </location>
</feature>
<feature type="domain" description="PKD" evidence="8">
    <location>
        <begin position="553"/>
        <end position="638"/>
    </location>
</feature>
<feature type="domain" description="PKD" evidence="8">
    <location>
        <begin position="212"/>
        <end position="297"/>
    </location>
</feature>
<dbReference type="OrthoDB" id="5423146at2"/>
<evidence type="ECO:0000313" key="10">
    <source>
        <dbReference type="EMBL" id="QDG53536.1"/>
    </source>
</evidence>
<dbReference type="SUPFAM" id="SSF49299">
    <property type="entry name" value="PKD domain"/>
    <property type="match status" value="8"/>
</dbReference>
<accession>A0A5B8YCX9</accession>
<dbReference type="InterPro" id="IPR022409">
    <property type="entry name" value="PKD/Chitinase_dom"/>
</dbReference>
<dbReference type="GO" id="GO:0005886">
    <property type="term" value="C:plasma membrane"/>
    <property type="evidence" value="ECO:0007669"/>
    <property type="project" value="TreeGrafter"/>
</dbReference>
<dbReference type="InterPro" id="IPR013783">
    <property type="entry name" value="Ig-like_fold"/>
</dbReference>
<keyword evidence="7" id="KW-0732">Signal</keyword>